<keyword evidence="9" id="KW-1185">Reference proteome</keyword>
<evidence type="ECO:0000259" key="5">
    <source>
        <dbReference type="Pfam" id="PF00557"/>
    </source>
</evidence>
<dbReference type="Gene3D" id="3.90.230.10">
    <property type="entry name" value="Creatinase/methionine aminopeptidase superfamily"/>
    <property type="match status" value="1"/>
</dbReference>
<keyword evidence="2" id="KW-0479">Metal-binding</keyword>
<dbReference type="Gene3D" id="3.40.350.10">
    <property type="entry name" value="Creatinase/prolidase N-terminal domain"/>
    <property type="match status" value="2"/>
</dbReference>
<dbReference type="GO" id="GO:0070006">
    <property type="term" value="F:metalloaminopeptidase activity"/>
    <property type="evidence" value="ECO:0007669"/>
    <property type="project" value="InterPro"/>
</dbReference>
<evidence type="ECO:0000256" key="4">
    <source>
        <dbReference type="ARBA" id="ARBA00023211"/>
    </source>
</evidence>
<sequence length="599" mass="68716">MSKRAKETVSKLRELMDKNGLDAYIIPSSDNHQSEYVGEFFKARAYVSGFTGDAGTVVITKDEAGLWTDGRFFLQANLQLKDSGIKLFKMGNPGVPTILEYLEDEIPGNGKLGFDGRLIAMQEGEEFVQGLASKNVKVEYDCDLVDKVWENRPKLANEPVFLLEEKYSGESTASKLCRVRNVMQEEGANYHVMATLDDIAWLLNIRGNDVMYSPLILCYAVVSMEKVYLFIEESRLDTKVKETLSKDGVVLRPYNDIYEYVKSFKTEDTVLMDPDRINYALYKDIPINTKKIKKENPTVLFKAIKNHVELANIEKAHVKDGVAFTKFMHWLKTNVGKIKITEMSACEKLEEFRKMQDNYLWQSFDPICAFKEHAAMMHYTSTPETDVELKEGSFLLTDTGGNYFEGSTDITRTTALGEVSEELKHHFTTVARSMMNLARAKFLYGCKGYNLDILAREPMWNIETDFKCGTGHGVGYLLNIHEAPTGFRWYIVPSKHETHQFEEGMVITDEPGIYIDGSHGIRTENELIVRKGVENEFGQFMYFDTVTYAPIDLDAIDPEDLNRDEKLYLNNYHKLVYKKISPYLTDEERDWLKIYTREV</sequence>
<keyword evidence="4" id="KW-0464">Manganese</keyword>
<feature type="domain" description="Peptidase M24 C-terminal" evidence="7">
    <location>
        <begin position="539"/>
        <end position="598"/>
    </location>
</feature>
<dbReference type="SUPFAM" id="SSF55920">
    <property type="entry name" value="Creatinase/aminopeptidase"/>
    <property type="match status" value="1"/>
</dbReference>
<keyword evidence="8" id="KW-0645">Protease</keyword>
<gene>
    <name evidence="8" type="ORF">D4Z93_12240</name>
</gene>
<evidence type="ECO:0000256" key="1">
    <source>
        <dbReference type="ARBA" id="ARBA00008766"/>
    </source>
</evidence>
<feature type="domain" description="Creatinase N-terminal" evidence="6">
    <location>
        <begin position="10"/>
        <end position="134"/>
    </location>
</feature>
<dbReference type="InterPro" id="IPR000587">
    <property type="entry name" value="Creatinase_N"/>
</dbReference>
<comment type="similarity">
    <text evidence="1">Belongs to the peptidase M24B family.</text>
</comment>
<dbReference type="PANTHER" id="PTHR43763">
    <property type="entry name" value="XAA-PRO AMINOPEPTIDASE 1"/>
    <property type="match status" value="1"/>
</dbReference>
<organism evidence="8 9">
    <name type="scientific">Clostridium fermenticellae</name>
    <dbReference type="NCBI Taxonomy" id="2068654"/>
    <lineage>
        <taxon>Bacteria</taxon>
        <taxon>Bacillati</taxon>
        <taxon>Bacillota</taxon>
        <taxon>Clostridia</taxon>
        <taxon>Eubacteriales</taxon>
        <taxon>Clostridiaceae</taxon>
        <taxon>Clostridium</taxon>
    </lineage>
</organism>
<dbReference type="Pfam" id="PF16188">
    <property type="entry name" value="Peptidase_M24_C"/>
    <property type="match status" value="1"/>
</dbReference>
<dbReference type="SUPFAM" id="SSF53092">
    <property type="entry name" value="Creatinase/prolidase N-terminal domain"/>
    <property type="match status" value="1"/>
</dbReference>
<name>A0A386H6A2_9CLOT</name>
<dbReference type="InterPro" id="IPR050422">
    <property type="entry name" value="X-Pro_aminopeptidase_P"/>
</dbReference>
<keyword evidence="3" id="KW-0378">Hydrolase</keyword>
<dbReference type="Pfam" id="PF16189">
    <property type="entry name" value="Creatinase_N_2"/>
    <property type="match status" value="1"/>
</dbReference>
<dbReference type="Proteomes" id="UP000266301">
    <property type="component" value="Chromosome"/>
</dbReference>
<dbReference type="AlphaFoldDB" id="A0A386H6A2"/>
<evidence type="ECO:0000313" key="9">
    <source>
        <dbReference type="Proteomes" id="UP000266301"/>
    </source>
</evidence>
<evidence type="ECO:0000259" key="7">
    <source>
        <dbReference type="Pfam" id="PF16188"/>
    </source>
</evidence>
<dbReference type="FunFam" id="3.90.230.10:FF:000007">
    <property type="entry name" value="Xaa-Pro aminopeptidase P"/>
    <property type="match status" value="1"/>
</dbReference>
<proteinExistence type="inferred from homology"/>
<dbReference type="InterPro" id="IPR000994">
    <property type="entry name" value="Pept_M24"/>
</dbReference>
<evidence type="ECO:0000256" key="3">
    <source>
        <dbReference type="ARBA" id="ARBA00022801"/>
    </source>
</evidence>
<protein>
    <submittedName>
        <fullName evidence="8">Aminopeptidase P family protein</fullName>
    </submittedName>
</protein>
<dbReference type="InterPro" id="IPR032416">
    <property type="entry name" value="Peptidase_M24_C"/>
</dbReference>
<evidence type="ECO:0000256" key="2">
    <source>
        <dbReference type="ARBA" id="ARBA00022723"/>
    </source>
</evidence>
<dbReference type="GO" id="GO:0046872">
    <property type="term" value="F:metal ion binding"/>
    <property type="evidence" value="ECO:0007669"/>
    <property type="project" value="UniProtKB-KW"/>
</dbReference>
<dbReference type="PANTHER" id="PTHR43763:SF6">
    <property type="entry name" value="XAA-PRO AMINOPEPTIDASE 1"/>
    <property type="match status" value="1"/>
</dbReference>
<dbReference type="InterPro" id="IPR036005">
    <property type="entry name" value="Creatinase/aminopeptidase-like"/>
</dbReference>
<dbReference type="InterPro" id="IPR033740">
    <property type="entry name" value="Pept_M24B"/>
</dbReference>
<dbReference type="GO" id="GO:0005737">
    <property type="term" value="C:cytoplasm"/>
    <property type="evidence" value="ECO:0007669"/>
    <property type="project" value="UniProtKB-ARBA"/>
</dbReference>
<evidence type="ECO:0000313" key="8">
    <source>
        <dbReference type="EMBL" id="AYD41239.1"/>
    </source>
</evidence>
<dbReference type="Pfam" id="PF01321">
    <property type="entry name" value="Creatinase_N"/>
    <property type="match status" value="1"/>
</dbReference>
<dbReference type="CDD" id="cd01085">
    <property type="entry name" value="APP"/>
    <property type="match status" value="1"/>
</dbReference>
<dbReference type="RefSeq" id="WP_119973903.1">
    <property type="nucleotide sequence ID" value="NZ_CP032416.1"/>
</dbReference>
<dbReference type="OrthoDB" id="9806388at2"/>
<evidence type="ECO:0000259" key="6">
    <source>
        <dbReference type="Pfam" id="PF01321"/>
    </source>
</evidence>
<dbReference type="EMBL" id="CP032416">
    <property type="protein sequence ID" value="AYD41239.1"/>
    <property type="molecule type" value="Genomic_DNA"/>
</dbReference>
<keyword evidence="8" id="KW-0031">Aminopeptidase</keyword>
<dbReference type="FunFam" id="3.40.350.10:FF:000003">
    <property type="entry name" value="Xaa-pro aminopeptidase P"/>
    <property type="match status" value="1"/>
</dbReference>
<dbReference type="KEGG" id="cfer:D4Z93_12240"/>
<dbReference type="Pfam" id="PF00557">
    <property type="entry name" value="Peptidase_M24"/>
    <property type="match status" value="1"/>
</dbReference>
<accession>A0A386H6A2</accession>
<dbReference type="InterPro" id="IPR029149">
    <property type="entry name" value="Creatin/AminoP/Spt16_N"/>
</dbReference>
<feature type="domain" description="Peptidase M24" evidence="5">
    <location>
        <begin position="312"/>
        <end position="530"/>
    </location>
</feature>
<reference evidence="8 9" key="1">
    <citation type="journal article" date="2019" name="Int. J. Syst. Evol. Microbiol.">
        <title>Clostridium fermenticellae sp. nov., isolated from the mud in a fermentation cellar for the production of the Chinese liquor, baijiu.</title>
        <authorList>
            <person name="Xu P.X."/>
            <person name="Chai L.J."/>
            <person name="Qiu T."/>
            <person name="Zhang X.J."/>
            <person name="Lu Z.M."/>
            <person name="Xiao C."/>
            <person name="Wang S.T."/>
            <person name="Shen C.H."/>
            <person name="Shi J.S."/>
            <person name="Xu Z.H."/>
        </authorList>
    </citation>
    <scope>NUCLEOTIDE SEQUENCE [LARGE SCALE GENOMIC DNA]</scope>
    <source>
        <strain evidence="8 9">JN500901</strain>
    </source>
</reference>